<keyword evidence="1" id="KW-0479">Metal-binding</keyword>
<dbReference type="AlphaFoldDB" id="A0AAE0VT97"/>
<sequence>MDEAYLVMLFVTLEQERSIRALFKAREWLYRGKEFSSCTMESAKGVFQSGIETHVGNPSTGEFYTVFVALLKEFLVSLECNQNNVLISKSNKTNKAEHSKIPKISSVKKSKSSGCKKLKASAKNKRSCASNKSKNKLEKMHKLKQAWNKVSTVFHNSETYTVRTKPSQIQNAEANQTPKRSQKLTKSNVFDAQIKTKKEREEENSEHQKTDPFSSEQNGVDQNDSHMKSVLNVDDCCSTITFVNDSDFPGVPCIQSTSSCVEIDCLSTHLENSVEDEVAKSSIKVNSKEEKSNRGSKRQSKVSNSIKFRDSILDEVESAILNIDSKQKSDISCMNQTRRLSKKGKYDCSECQGTFMFFSKYQNHKRDGKCKFDCSVCGKSFTSRNWSTYQAHLRWHKNERPFKCNL</sequence>
<keyword evidence="5" id="KW-1185">Reference proteome</keyword>
<evidence type="ECO:0000259" key="3">
    <source>
        <dbReference type="PROSITE" id="PS50157"/>
    </source>
</evidence>
<feature type="domain" description="C2H2-type" evidence="3">
    <location>
        <begin position="372"/>
        <end position="401"/>
    </location>
</feature>
<feature type="compositionally biased region" description="Basic and acidic residues" evidence="2">
    <location>
        <begin position="194"/>
        <end position="210"/>
    </location>
</feature>
<evidence type="ECO:0000256" key="2">
    <source>
        <dbReference type="SAM" id="MobiDB-lite"/>
    </source>
</evidence>
<dbReference type="EMBL" id="JAEAOA010000525">
    <property type="protein sequence ID" value="KAK3588210.1"/>
    <property type="molecule type" value="Genomic_DNA"/>
</dbReference>
<reference evidence="4" key="3">
    <citation type="submission" date="2023-05" db="EMBL/GenBank/DDBJ databases">
        <authorList>
            <person name="Smith C.H."/>
        </authorList>
    </citation>
    <scope>NUCLEOTIDE SEQUENCE</scope>
    <source>
        <strain evidence="4">CHS0354</strain>
        <tissue evidence="4">Mantle</tissue>
    </source>
</reference>
<dbReference type="Gene3D" id="3.30.160.60">
    <property type="entry name" value="Classic Zinc Finger"/>
    <property type="match status" value="1"/>
</dbReference>
<proteinExistence type="predicted"/>
<protein>
    <recommendedName>
        <fullName evidence="3">C2H2-type domain-containing protein</fullName>
    </recommendedName>
</protein>
<dbReference type="SUPFAM" id="SSF57667">
    <property type="entry name" value="beta-beta-alpha zinc fingers"/>
    <property type="match status" value="1"/>
</dbReference>
<gene>
    <name evidence="4" type="ORF">CHS0354_007717</name>
</gene>
<feature type="region of interest" description="Disordered" evidence="2">
    <location>
        <begin position="281"/>
        <end position="302"/>
    </location>
</feature>
<feature type="compositionally biased region" description="Polar residues" evidence="2">
    <location>
        <begin position="163"/>
        <end position="190"/>
    </location>
</feature>
<evidence type="ECO:0000256" key="1">
    <source>
        <dbReference type="PROSITE-ProRule" id="PRU00042"/>
    </source>
</evidence>
<name>A0AAE0VT97_9BIVA</name>
<organism evidence="4 5">
    <name type="scientific">Potamilus streckersoni</name>
    <dbReference type="NCBI Taxonomy" id="2493646"/>
    <lineage>
        <taxon>Eukaryota</taxon>
        <taxon>Metazoa</taxon>
        <taxon>Spiralia</taxon>
        <taxon>Lophotrochozoa</taxon>
        <taxon>Mollusca</taxon>
        <taxon>Bivalvia</taxon>
        <taxon>Autobranchia</taxon>
        <taxon>Heteroconchia</taxon>
        <taxon>Palaeoheterodonta</taxon>
        <taxon>Unionida</taxon>
        <taxon>Unionoidea</taxon>
        <taxon>Unionidae</taxon>
        <taxon>Ambleminae</taxon>
        <taxon>Lampsilini</taxon>
        <taxon>Potamilus</taxon>
    </lineage>
</organism>
<feature type="region of interest" description="Disordered" evidence="2">
    <location>
        <begin position="163"/>
        <end position="223"/>
    </location>
</feature>
<feature type="non-terminal residue" evidence="4">
    <location>
        <position position="406"/>
    </location>
</feature>
<dbReference type="InterPro" id="IPR013087">
    <property type="entry name" value="Znf_C2H2_type"/>
</dbReference>
<keyword evidence="1" id="KW-0862">Zinc</keyword>
<dbReference type="InterPro" id="IPR036236">
    <property type="entry name" value="Znf_C2H2_sf"/>
</dbReference>
<reference evidence="4" key="1">
    <citation type="journal article" date="2021" name="Genome Biol. Evol.">
        <title>A High-Quality Reference Genome for a Parasitic Bivalve with Doubly Uniparental Inheritance (Bivalvia: Unionida).</title>
        <authorList>
            <person name="Smith C.H."/>
        </authorList>
    </citation>
    <scope>NUCLEOTIDE SEQUENCE</scope>
    <source>
        <strain evidence="4">CHS0354</strain>
    </source>
</reference>
<evidence type="ECO:0000313" key="4">
    <source>
        <dbReference type="EMBL" id="KAK3588210.1"/>
    </source>
</evidence>
<accession>A0AAE0VT97</accession>
<evidence type="ECO:0000313" key="5">
    <source>
        <dbReference type="Proteomes" id="UP001195483"/>
    </source>
</evidence>
<dbReference type="Proteomes" id="UP001195483">
    <property type="component" value="Unassembled WGS sequence"/>
</dbReference>
<dbReference type="PROSITE" id="PS50157">
    <property type="entry name" value="ZINC_FINGER_C2H2_2"/>
    <property type="match status" value="1"/>
</dbReference>
<comment type="caution">
    <text evidence="4">The sequence shown here is derived from an EMBL/GenBank/DDBJ whole genome shotgun (WGS) entry which is preliminary data.</text>
</comment>
<keyword evidence="1" id="KW-0863">Zinc-finger</keyword>
<feature type="compositionally biased region" description="Polar residues" evidence="2">
    <location>
        <begin position="211"/>
        <end position="222"/>
    </location>
</feature>
<reference evidence="4" key="2">
    <citation type="journal article" date="2021" name="Genome Biol. Evol.">
        <title>Developing a high-quality reference genome for a parasitic bivalve with doubly uniparental inheritance (Bivalvia: Unionida).</title>
        <authorList>
            <person name="Smith C.H."/>
        </authorList>
    </citation>
    <scope>NUCLEOTIDE SEQUENCE</scope>
    <source>
        <strain evidence="4">CHS0354</strain>
        <tissue evidence="4">Mantle</tissue>
    </source>
</reference>
<dbReference type="GO" id="GO:0008270">
    <property type="term" value="F:zinc ion binding"/>
    <property type="evidence" value="ECO:0007669"/>
    <property type="project" value="UniProtKB-KW"/>
</dbReference>